<gene>
    <name evidence="2" type="ORF">POSPLADRAFT_1041594</name>
</gene>
<organism evidence="2 3">
    <name type="scientific">Postia placenta MAD-698-R-SB12</name>
    <dbReference type="NCBI Taxonomy" id="670580"/>
    <lineage>
        <taxon>Eukaryota</taxon>
        <taxon>Fungi</taxon>
        <taxon>Dikarya</taxon>
        <taxon>Basidiomycota</taxon>
        <taxon>Agaricomycotina</taxon>
        <taxon>Agaricomycetes</taxon>
        <taxon>Polyporales</taxon>
        <taxon>Adustoporiaceae</taxon>
        <taxon>Rhodonia</taxon>
    </lineage>
</organism>
<dbReference type="RefSeq" id="XP_024334488.1">
    <property type="nucleotide sequence ID" value="XM_024477939.1"/>
</dbReference>
<proteinExistence type="predicted"/>
<protein>
    <submittedName>
        <fullName evidence="2">Uncharacterized protein</fullName>
    </submittedName>
</protein>
<dbReference type="AlphaFoldDB" id="A0A1X6MMQ7"/>
<evidence type="ECO:0000313" key="3">
    <source>
        <dbReference type="Proteomes" id="UP000194127"/>
    </source>
</evidence>
<dbReference type="EMBL" id="KZ110607">
    <property type="protein sequence ID" value="OSX57694.1"/>
    <property type="molecule type" value="Genomic_DNA"/>
</dbReference>
<feature type="signal peptide" evidence="1">
    <location>
        <begin position="1"/>
        <end position="19"/>
    </location>
</feature>
<sequence>MGPIYVLMLTALGFLHSTGDWCDQGSGAVVVLMIWRAFQTLRRATGGDGLKVRNGATERGLILDDTYRMRLGLFDLSALSEVSNRHLQE</sequence>
<dbReference type="GeneID" id="36322889"/>
<keyword evidence="3" id="KW-1185">Reference proteome</keyword>
<keyword evidence="1" id="KW-0732">Signal</keyword>
<feature type="chain" id="PRO_5010886130" evidence="1">
    <location>
        <begin position="20"/>
        <end position="89"/>
    </location>
</feature>
<accession>A0A1X6MMQ7</accession>
<dbReference type="Proteomes" id="UP000194127">
    <property type="component" value="Unassembled WGS sequence"/>
</dbReference>
<evidence type="ECO:0000256" key="1">
    <source>
        <dbReference type="SAM" id="SignalP"/>
    </source>
</evidence>
<name>A0A1X6MMQ7_9APHY</name>
<reference evidence="2 3" key="1">
    <citation type="submission" date="2017-04" db="EMBL/GenBank/DDBJ databases">
        <title>Genome Sequence of the Model Brown-Rot Fungus Postia placenta SB12.</title>
        <authorList>
            <consortium name="DOE Joint Genome Institute"/>
            <person name="Gaskell J."/>
            <person name="Kersten P."/>
            <person name="Larrondo L.F."/>
            <person name="Canessa P."/>
            <person name="Martinez D."/>
            <person name="Hibbett D."/>
            <person name="Schmoll M."/>
            <person name="Kubicek C.P."/>
            <person name="Martinez A.T."/>
            <person name="Yadav J."/>
            <person name="Master E."/>
            <person name="Magnuson J.K."/>
            <person name="James T."/>
            <person name="Yaver D."/>
            <person name="Berka R."/>
            <person name="Labutti K."/>
            <person name="Lipzen A."/>
            <person name="Aerts A."/>
            <person name="Barry K."/>
            <person name="Henrissat B."/>
            <person name="Blanchette R."/>
            <person name="Grigoriev I."/>
            <person name="Cullen D."/>
        </authorList>
    </citation>
    <scope>NUCLEOTIDE SEQUENCE [LARGE SCALE GENOMIC DNA]</scope>
    <source>
        <strain evidence="2 3">MAD-698-R-SB12</strain>
    </source>
</reference>
<evidence type="ECO:0000313" key="2">
    <source>
        <dbReference type="EMBL" id="OSX57694.1"/>
    </source>
</evidence>